<name>A0ABW2QQY6_9BURK</name>
<dbReference type="InterPro" id="IPR052735">
    <property type="entry name" value="NAD_biosynth-regulator"/>
</dbReference>
<gene>
    <name evidence="2" type="ORF">ACFQPB_13475</name>
</gene>
<reference evidence="3" key="1">
    <citation type="journal article" date="2019" name="Int. J. Syst. Evol. Microbiol.">
        <title>The Global Catalogue of Microorganisms (GCM) 10K type strain sequencing project: providing services to taxonomists for standard genome sequencing and annotation.</title>
        <authorList>
            <consortium name="The Broad Institute Genomics Platform"/>
            <consortium name="The Broad Institute Genome Sequencing Center for Infectious Disease"/>
            <person name="Wu L."/>
            <person name="Ma J."/>
        </authorList>
    </citation>
    <scope>NUCLEOTIDE SEQUENCE [LARGE SCALE GENOMIC DNA]</scope>
    <source>
        <strain evidence="3">CGMCC 1.12371</strain>
    </source>
</reference>
<evidence type="ECO:0000313" key="3">
    <source>
        <dbReference type="Proteomes" id="UP001596501"/>
    </source>
</evidence>
<dbReference type="Proteomes" id="UP001596501">
    <property type="component" value="Unassembled WGS sequence"/>
</dbReference>
<feature type="domain" description="NadR/Ttd14 AAA" evidence="1">
    <location>
        <begin position="8"/>
        <end position="164"/>
    </location>
</feature>
<accession>A0ABW2QQY6</accession>
<dbReference type="InterPro" id="IPR027417">
    <property type="entry name" value="P-loop_NTPase"/>
</dbReference>
<dbReference type="SUPFAM" id="SSF52540">
    <property type="entry name" value="P-loop containing nucleoside triphosphate hydrolases"/>
    <property type="match status" value="1"/>
</dbReference>
<dbReference type="PANTHER" id="PTHR37512">
    <property type="entry name" value="TRIFUNCTIONAL NAD BIOSYNTHESIS/REGULATOR PROTEIN NADR"/>
    <property type="match status" value="1"/>
</dbReference>
<evidence type="ECO:0000313" key="2">
    <source>
        <dbReference type="EMBL" id="MFC7409875.1"/>
    </source>
</evidence>
<sequence length="225" mass="24939">MNAAPFTVALLGAESTGKSHLTQALAQQLHGTHGLRVDVVEEHLRDWCEQHGRAPVQHEQTALAHTQSQLIAQARAKPGVQVVVADTTALMVAAYSEQYFNDLSLWPRALADHSTCDLTLLMGLDLPWVDDGLCRDSPTARQTTDNILRTRLEQAGVTYQTVYGQGDSRTSQALRTVSARMGLRLSAQDPFWEQGRRPWNCEKCSDPACEHRLFRDLIAQRQPGG</sequence>
<dbReference type="PANTHER" id="PTHR37512:SF1">
    <property type="entry name" value="NADR_TTD14 AAA DOMAIN-CONTAINING PROTEIN"/>
    <property type="match status" value="1"/>
</dbReference>
<dbReference type="Pfam" id="PF13521">
    <property type="entry name" value="AAA_28"/>
    <property type="match status" value="1"/>
</dbReference>
<dbReference type="Gene3D" id="3.40.50.300">
    <property type="entry name" value="P-loop containing nucleotide triphosphate hydrolases"/>
    <property type="match status" value="1"/>
</dbReference>
<keyword evidence="3" id="KW-1185">Reference proteome</keyword>
<dbReference type="EMBL" id="JBHTCA010000009">
    <property type="protein sequence ID" value="MFC7409875.1"/>
    <property type="molecule type" value="Genomic_DNA"/>
</dbReference>
<proteinExistence type="predicted"/>
<comment type="caution">
    <text evidence="2">The sequence shown here is derived from an EMBL/GenBank/DDBJ whole genome shotgun (WGS) entry which is preliminary data.</text>
</comment>
<dbReference type="InterPro" id="IPR038727">
    <property type="entry name" value="NadR/Ttd14_AAA_dom"/>
</dbReference>
<dbReference type="RefSeq" id="WP_382224127.1">
    <property type="nucleotide sequence ID" value="NZ_JBHTCA010000009.1"/>
</dbReference>
<organism evidence="2 3">
    <name type="scientific">Hydrogenophaga atypica</name>
    <dbReference type="NCBI Taxonomy" id="249409"/>
    <lineage>
        <taxon>Bacteria</taxon>
        <taxon>Pseudomonadati</taxon>
        <taxon>Pseudomonadota</taxon>
        <taxon>Betaproteobacteria</taxon>
        <taxon>Burkholderiales</taxon>
        <taxon>Comamonadaceae</taxon>
        <taxon>Hydrogenophaga</taxon>
    </lineage>
</organism>
<evidence type="ECO:0000259" key="1">
    <source>
        <dbReference type="Pfam" id="PF13521"/>
    </source>
</evidence>
<protein>
    <submittedName>
        <fullName evidence="2">AAA family ATPase</fullName>
    </submittedName>
</protein>